<dbReference type="AlphaFoldDB" id="A0A371G6A6"/>
<accession>A0A371G6A6</accession>
<evidence type="ECO:0000313" key="3">
    <source>
        <dbReference type="Proteomes" id="UP000257109"/>
    </source>
</evidence>
<gene>
    <name evidence="2" type="ORF">CR513_32624</name>
</gene>
<evidence type="ECO:0000256" key="1">
    <source>
        <dbReference type="SAM" id="SignalP"/>
    </source>
</evidence>
<comment type="caution">
    <text evidence="2">The sequence shown here is derived from an EMBL/GenBank/DDBJ whole genome shotgun (WGS) entry which is preliminary data.</text>
</comment>
<feature type="signal peptide" evidence="1">
    <location>
        <begin position="1"/>
        <end position="25"/>
    </location>
</feature>
<feature type="chain" id="PRO_5017052656" evidence="1">
    <location>
        <begin position="26"/>
        <end position="68"/>
    </location>
</feature>
<dbReference type="EMBL" id="QJKJ01006611">
    <property type="protein sequence ID" value="RDX86086.1"/>
    <property type="molecule type" value="Genomic_DNA"/>
</dbReference>
<reference evidence="2" key="1">
    <citation type="submission" date="2018-05" db="EMBL/GenBank/DDBJ databases">
        <title>Draft genome of Mucuna pruriens seed.</title>
        <authorList>
            <person name="Nnadi N.E."/>
            <person name="Vos R."/>
            <person name="Hasami M.H."/>
            <person name="Devisetty U.K."/>
            <person name="Aguiy J.C."/>
        </authorList>
    </citation>
    <scope>NUCLEOTIDE SEQUENCE [LARGE SCALE GENOMIC DNA]</scope>
    <source>
        <strain evidence="2">JCA_2017</strain>
    </source>
</reference>
<dbReference type="Proteomes" id="UP000257109">
    <property type="component" value="Unassembled WGS sequence"/>
</dbReference>
<keyword evidence="1" id="KW-0732">Signal</keyword>
<protein>
    <submittedName>
        <fullName evidence="2">Uncharacterized protein</fullName>
    </submittedName>
</protein>
<proteinExistence type="predicted"/>
<keyword evidence="3" id="KW-1185">Reference proteome</keyword>
<dbReference type="OrthoDB" id="1424491at2759"/>
<organism evidence="2 3">
    <name type="scientific">Mucuna pruriens</name>
    <name type="common">Velvet bean</name>
    <name type="synonym">Dolichos pruriens</name>
    <dbReference type="NCBI Taxonomy" id="157652"/>
    <lineage>
        <taxon>Eukaryota</taxon>
        <taxon>Viridiplantae</taxon>
        <taxon>Streptophyta</taxon>
        <taxon>Embryophyta</taxon>
        <taxon>Tracheophyta</taxon>
        <taxon>Spermatophyta</taxon>
        <taxon>Magnoliopsida</taxon>
        <taxon>eudicotyledons</taxon>
        <taxon>Gunneridae</taxon>
        <taxon>Pentapetalae</taxon>
        <taxon>rosids</taxon>
        <taxon>fabids</taxon>
        <taxon>Fabales</taxon>
        <taxon>Fabaceae</taxon>
        <taxon>Papilionoideae</taxon>
        <taxon>50 kb inversion clade</taxon>
        <taxon>NPAAA clade</taxon>
        <taxon>indigoferoid/millettioid clade</taxon>
        <taxon>Phaseoleae</taxon>
        <taxon>Mucuna</taxon>
    </lineage>
</organism>
<sequence>MPRSLVSTIVLTAMVIVLFSLGVSSKTFCPGTCLRFPHCDAYCKSINYQVGECIPPENKTCCCAKVGE</sequence>
<name>A0A371G6A6_MUCPR</name>
<evidence type="ECO:0000313" key="2">
    <source>
        <dbReference type="EMBL" id="RDX86086.1"/>
    </source>
</evidence>
<feature type="non-terminal residue" evidence="2">
    <location>
        <position position="1"/>
    </location>
</feature>